<evidence type="ECO:0000256" key="3">
    <source>
        <dbReference type="ARBA" id="ARBA00022801"/>
    </source>
</evidence>
<sequence>MSDSGRVSDSGPVSDSDRVILRATSRLVVIDEDDRVLLMLTKAPDTSGSARWITPGGGVDEGETHAEAAIRELHEETGQTIADPGPVVYTEDFAVPWDAADHTHGHAEFYVVHLPHFDIVEDDWTDDERVDILESRWWSLAELESTDEPLEPAVLVDLVRRALA</sequence>
<gene>
    <name evidence="7" type="ORF">C8E83_1359</name>
</gene>
<dbReference type="GO" id="GO:0016787">
    <property type="term" value="F:hydrolase activity"/>
    <property type="evidence" value="ECO:0007669"/>
    <property type="project" value="UniProtKB-KW"/>
</dbReference>
<dbReference type="CDD" id="cd04685">
    <property type="entry name" value="NUDIX_Hydrolase"/>
    <property type="match status" value="1"/>
</dbReference>
<dbReference type="Gene3D" id="3.90.79.10">
    <property type="entry name" value="Nucleoside Triphosphate Pyrophosphohydrolase"/>
    <property type="match status" value="1"/>
</dbReference>
<dbReference type="Pfam" id="PF00293">
    <property type="entry name" value="NUDIX"/>
    <property type="match status" value="1"/>
</dbReference>
<keyword evidence="3 5" id="KW-0378">Hydrolase</keyword>
<dbReference type="InterPro" id="IPR020084">
    <property type="entry name" value="NUDIX_hydrolase_CS"/>
</dbReference>
<dbReference type="PROSITE" id="PS00893">
    <property type="entry name" value="NUDIX_BOX"/>
    <property type="match status" value="1"/>
</dbReference>
<dbReference type="Proteomes" id="UP000280008">
    <property type="component" value="Unassembled WGS sequence"/>
</dbReference>
<evidence type="ECO:0000259" key="6">
    <source>
        <dbReference type="PROSITE" id="PS51462"/>
    </source>
</evidence>
<dbReference type="PRINTS" id="PR00502">
    <property type="entry name" value="NUDIXFAMILY"/>
</dbReference>
<dbReference type="RefSeq" id="WP_245981453.1">
    <property type="nucleotide sequence ID" value="NZ_RBKS01000001.1"/>
</dbReference>
<evidence type="ECO:0000256" key="1">
    <source>
        <dbReference type="ARBA" id="ARBA00001946"/>
    </source>
</evidence>
<dbReference type="PANTHER" id="PTHR43046:SF12">
    <property type="entry name" value="GDP-MANNOSE MANNOSYL HYDROLASE"/>
    <property type="match status" value="1"/>
</dbReference>
<dbReference type="InterPro" id="IPR015797">
    <property type="entry name" value="NUDIX_hydrolase-like_dom_sf"/>
</dbReference>
<keyword evidence="4" id="KW-0460">Magnesium</keyword>
<accession>A0A495IF33</accession>
<reference evidence="7 8" key="1">
    <citation type="submission" date="2018-10" db="EMBL/GenBank/DDBJ databases">
        <title>Sequencing the genomes of 1000 actinobacteria strains.</title>
        <authorList>
            <person name="Klenk H.-P."/>
        </authorList>
    </citation>
    <scope>NUCLEOTIDE SEQUENCE [LARGE SCALE GENOMIC DNA]</scope>
    <source>
        <strain evidence="7 8">DSM 17894</strain>
    </source>
</reference>
<comment type="cofactor">
    <cofactor evidence="1">
        <name>Mg(2+)</name>
        <dbReference type="ChEBI" id="CHEBI:18420"/>
    </cofactor>
</comment>
<dbReference type="AlphaFoldDB" id="A0A495IF33"/>
<name>A0A495IF33_9MICO</name>
<comment type="caution">
    <text evidence="7">The sequence shown here is derived from an EMBL/GenBank/DDBJ whole genome shotgun (WGS) entry which is preliminary data.</text>
</comment>
<feature type="domain" description="Nudix hydrolase" evidence="6">
    <location>
        <begin position="20"/>
        <end position="161"/>
    </location>
</feature>
<organism evidence="7 8">
    <name type="scientific">Frondihabitans australicus</name>
    <dbReference type="NCBI Taxonomy" id="386892"/>
    <lineage>
        <taxon>Bacteria</taxon>
        <taxon>Bacillati</taxon>
        <taxon>Actinomycetota</taxon>
        <taxon>Actinomycetes</taxon>
        <taxon>Micrococcales</taxon>
        <taxon>Microbacteriaceae</taxon>
        <taxon>Frondihabitans</taxon>
    </lineage>
</organism>
<evidence type="ECO:0000256" key="5">
    <source>
        <dbReference type="RuleBase" id="RU003476"/>
    </source>
</evidence>
<dbReference type="SUPFAM" id="SSF55811">
    <property type="entry name" value="Nudix"/>
    <property type="match status" value="1"/>
</dbReference>
<protein>
    <submittedName>
        <fullName evidence="7">ADP-ribose pyrophosphatase YjhB (NUDIX family)</fullName>
    </submittedName>
</protein>
<evidence type="ECO:0000256" key="2">
    <source>
        <dbReference type="ARBA" id="ARBA00005582"/>
    </source>
</evidence>
<dbReference type="InterPro" id="IPR000086">
    <property type="entry name" value="NUDIX_hydrolase_dom"/>
</dbReference>
<dbReference type="InterPro" id="IPR020476">
    <property type="entry name" value="Nudix_hydrolase"/>
</dbReference>
<keyword evidence="8" id="KW-1185">Reference proteome</keyword>
<evidence type="ECO:0000313" key="8">
    <source>
        <dbReference type="Proteomes" id="UP000280008"/>
    </source>
</evidence>
<dbReference type="PANTHER" id="PTHR43046">
    <property type="entry name" value="GDP-MANNOSE MANNOSYL HYDROLASE"/>
    <property type="match status" value="1"/>
</dbReference>
<proteinExistence type="inferred from homology"/>
<evidence type="ECO:0000256" key="4">
    <source>
        <dbReference type="ARBA" id="ARBA00022842"/>
    </source>
</evidence>
<evidence type="ECO:0000313" key="7">
    <source>
        <dbReference type="EMBL" id="RKR74250.1"/>
    </source>
</evidence>
<dbReference type="PROSITE" id="PS51462">
    <property type="entry name" value="NUDIX"/>
    <property type="match status" value="1"/>
</dbReference>
<comment type="similarity">
    <text evidence="2 5">Belongs to the Nudix hydrolase family.</text>
</comment>
<dbReference type="EMBL" id="RBKS01000001">
    <property type="protein sequence ID" value="RKR74250.1"/>
    <property type="molecule type" value="Genomic_DNA"/>
</dbReference>